<dbReference type="EMBL" id="CP007448">
    <property type="protein sequence ID" value="AHM73747.2"/>
    <property type="molecule type" value="Genomic_DNA"/>
</dbReference>
<sequence>MQHIFIFHAVSNCTGSVNQFILAASYPRVKLGKNQLFLALATTTRSNFALGEILVCFASPS</sequence>
<dbReference type="KEGG" id="yel:LC20_02494"/>
<proteinExistence type="predicted"/>
<name>A0A7U4K126_YEREN</name>
<evidence type="ECO:0000313" key="2">
    <source>
        <dbReference type="Proteomes" id="UP000230961"/>
    </source>
</evidence>
<organism evidence="1 2">
    <name type="scientific">Yersinia enterocolitica LC20</name>
    <dbReference type="NCBI Taxonomy" id="1443113"/>
    <lineage>
        <taxon>Bacteria</taxon>
        <taxon>Pseudomonadati</taxon>
        <taxon>Pseudomonadota</taxon>
        <taxon>Gammaproteobacteria</taxon>
        <taxon>Enterobacterales</taxon>
        <taxon>Yersiniaceae</taxon>
        <taxon>Yersinia</taxon>
    </lineage>
</organism>
<protein>
    <submittedName>
        <fullName evidence="1">Uncharacterized protein</fullName>
    </submittedName>
</protein>
<dbReference type="AlphaFoldDB" id="A0A7U4K126"/>
<reference evidence="1 2" key="1">
    <citation type="submission" date="2017-11" db="EMBL/GenBank/DDBJ databases">
        <title>The complete genome sequence and comparative genome analysis of Yersinia enterocolitica strain LC20.</title>
        <authorList>
            <person name="Shi G."/>
            <person name="Su M."/>
            <person name="Liang J."/>
            <person name="Gu W."/>
            <person name="Xiao Y."/>
            <person name="Zhang Z."/>
            <person name="Qiu H."/>
            <person name="Duan R."/>
            <person name="Zhang Z."/>
            <person name="Li Y."/>
            <person name="Zhang X."/>
            <person name="Ling Y."/>
            <person name="Song L."/>
            <person name="Chen M."/>
            <person name="Zhao Y."/>
            <person name="Wu J."/>
            <person name="Jing H."/>
            <person name="Xiao J."/>
            <person name="Wang X."/>
        </authorList>
    </citation>
    <scope>NUCLEOTIDE SEQUENCE [LARGE SCALE GENOMIC DNA]</scope>
    <source>
        <strain evidence="1 2">LC20</strain>
    </source>
</reference>
<evidence type="ECO:0000313" key="1">
    <source>
        <dbReference type="EMBL" id="AHM73747.2"/>
    </source>
</evidence>
<accession>A0A7U4K126</accession>
<gene>
    <name evidence="1" type="ORF">LC20_02494</name>
</gene>
<dbReference type="Proteomes" id="UP000230961">
    <property type="component" value="Chromosome"/>
</dbReference>